<feature type="compositionally biased region" description="Polar residues" evidence="6">
    <location>
        <begin position="6272"/>
        <end position="6282"/>
    </location>
</feature>
<dbReference type="GO" id="GO:0003700">
    <property type="term" value="F:DNA-binding transcription factor activity"/>
    <property type="evidence" value="ECO:0007669"/>
    <property type="project" value="InterPro"/>
</dbReference>
<dbReference type="SUPFAM" id="SSF52777">
    <property type="entry name" value="CoA-dependent acyltransferases"/>
    <property type="match status" value="11"/>
</dbReference>
<keyword evidence="10" id="KW-1185">Reference proteome</keyword>
<comment type="subcellular location">
    <subcellularLocation>
        <location evidence="5">Nucleus</location>
    </subcellularLocation>
</comment>
<dbReference type="InterPro" id="IPR000873">
    <property type="entry name" value="AMP-dep_synth/lig_dom"/>
</dbReference>
<dbReference type="SUPFAM" id="SSF56801">
    <property type="entry name" value="Acetyl-CoA synthetase-like"/>
    <property type="match status" value="5"/>
</dbReference>
<dbReference type="Gene3D" id="3.40.50.1820">
    <property type="entry name" value="alpha/beta hydrolase"/>
    <property type="match status" value="1"/>
</dbReference>
<dbReference type="Proteomes" id="UP000801864">
    <property type="component" value="Unassembled WGS sequence"/>
</dbReference>
<dbReference type="Gene3D" id="3.40.50.12780">
    <property type="entry name" value="N-terminal domain of ligase-like"/>
    <property type="match status" value="5"/>
</dbReference>
<dbReference type="SMART" id="SM00823">
    <property type="entry name" value="PKS_PP"/>
    <property type="match status" value="5"/>
</dbReference>
<feature type="region of interest" description="Disordered" evidence="6">
    <location>
        <begin position="1775"/>
        <end position="1810"/>
    </location>
</feature>
<evidence type="ECO:0000256" key="1">
    <source>
        <dbReference type="ARBA" id="ARBA00022450"/>
    </source>
</evidence>
<feature type="domain" description="Carrier" evidence="8">
    <location>
        <begin position="535"/>
        <end position="609"/>
    </location>
</feature>
<dbReference type="GO" id="GO:0005634">
    <property type="term" value="C:nucleus"/>
    <property type="evidence" value="ECO:0007669"/>
    <property type="project" value="UniProtKB-SubCell"/>
</dbReference>
<evidence type="ECO:0000259" key="8">
    <source>
        <dbReference type="PROSITE" id="PS50075"/>
    </source>
</evidence>
<dbReference type="InterPro" id="IPR020806">
    <property type="entry name" value="PKS_PP-bd"/>
</dbReference>
<keyword evidence="3" id="KW-0436">Ligase</keyword>
<feature type="domain" description="Carrier" evidence="8">
    <location>
        <begin position="3351"/>
        <end position="3427"/>
    </location>
</feature>
<dbReference type="Gene3D" id="3.30.300.30">
    <property type="match status" value="5"/>
</dbReference>
<dbReference type="GO" id="GO:0016874">
    <property type="term" value="F:ligase activity"/>
    <property type="evidence" value="ECO:0007669"/>
    <property type="project" value="UniProtKB-KW"/>
</dbReference>
<dbReference type="Pfam" id="PF00975">
    <property type="entry name" value="Thioesterase"/>
    <property type="match status" value="1"/>
</dbReference>
<dbReference type="PANTHER" id="PTHR45527">
    <property type="entry name" value="NONRIBOSOMAL PEPTIDE SYNTHETASE"/>
    <property type="match status" value="1"/>
</dbReference>
<dbReference type="PROSITE" id="PS00455">
    <property type="entry name" value="AMP_BINDING"/>
    <property type="match status" value="4"/>
</dbReference>
<evidence type="ECO:0000259" key="7">
    <source>
        <dbReference type="PROSITE" id="PS50039"/>
    </source>
</evidence>
<protein>
    <submittedName>
        <fullName evidence="9">Linear gramicidin synthase subunit C</fullName>
    </submittedName>
</protein>
<evidence type="ECO:0000256" key="6">
    <source>
        <dbReference type="SAM" id="MobiDB-lite"/>
    </source>
</evidence>
<comment type="caution">
    <text evidence="9">The sequence shown here is derived from an EMBL/GenBank/DDBJ whole genome shotgun (WGS) entry which is preliminary data.</text>
</comment>
<dbReference type="Gene3D" id="3.30.559.30">
    <property type="entry name" value="Nonribosomal peptide synthetase, condensation domain"/>
    <property type="match status" value="5"/>
</dbReference>
<evidence type="ECO:0000256" key="4">
    <source>
        <dbReference type="ARBA" id="ARBA00023125"/>
    </source>
</evidence>
<feature type="domain" description="Fork-head" evidence="7">
    <location>
        <begin position="6352"/>
        <end position="6515"/>
    </location>
</feature>
<dbReference type="InterPro" id="IPR023213">
    <property type="entry name" value="CAT-like_dom_sf"/>
</dbReference>
<dbReference type="InterPro" id="IPR001766">
    <property type="entry name" value="Fork_head_dom"/>
</dbReference>
<dbReference type="GO" id="GO:0044550">
    <property type="term" value="P:secondary metabolite biosynthetic process"/>
    <property type="evidence" value="ECO:0007669"/>
    <property type="project" value="TreeGrafter"/>
</dbReference>
<organism evidence="9 10">
    <name type="scientific">Trichoderma lentiforme</name>
    <dbReference type="NCBI Taxonomy" id="1567552"/>
    <lineage>
        <taxon>Eukaryota</taxon>
        <taxon>Fungi</taxon>
        <taxon>Dikarya</taxon>
        <taxon>Ascomycota</taxon>
        <taxon>Pezizomycotina</taxon>
        <taxon>Sordariomycetes</taxon>
        <taxon>Hypocreomycetidae</taxon>
        <taxon>Hypocreales</taxon>
        <taxon>Hypocreaceae</taxon>
        <taxon>Trichoderma</taxon>
    </lineage>
</organism>
<dbReference type="EMBL" id="QLNT01000011">
    <property type="protein sequence ID" value="KAF3069894.1"/>
    <property type="molecule type" value="Genomic_DNA"/>
</dbReference>
<feature type="compositionally biased region" description="Low complexity" evidence="6">
    <location>
        <begin position="1791"/>
        <end position="1809"/>
    </location>
</feature>
<feature type="DNA-binding region" description="Fork-head" evidence="5">
    <location>
        <begin position="6352"/>
        <end position="6515"/>
    </location>
</feature>
<dbReference type="InterPro" id="IPR001031">
    <property type="entry name" value="Thioesterase"/>
</dbReference>
<dbReference type="NCBIfam" id="NF003417">
    <property type="entry name" value="PRK04813.1"/>
    <property type="match status" value="5"/>
</dbReference>
<reference evidence="9 10" key="1">
    <citation type="submission" date="2018-06" db="EMBL/GenBank/DDBJ databases">
        <title>Genome analysis of cellulolytic fungus Trichoderma lentiforme CFAM-422.</title>
        <authorList>
            <person name="Steindorff A.S."/>
            <person name="Formighieri E.F."/>
            <person name="Midorikawa G.E.O."/>
            <person name="Tamietti M.S."/>
            <person name="Ramos E.Z."/>
            <person name="Silva A.S."/>
            <person name="Bon E.P.S."/>
            <person name="Mendes T.D."/>
            <person name="Damaso M.C.T."/>
            <person name="Favaro L.C.L."/>
        </authorList>
    </citation>
    <scope>NUCLEOTIDE SEQUENCE [LARGE SCALE GENOMIC DNA]</scope>
    <source>
        <strain evidence="9 10">CFAM-422</strain>
    </source>
</reference>
<dbReference type="PROSITE" id="PS50039">
    <property type="entry name" value="FORK_HEAD_3"/>
    <property type="match status" value="1"/>
</dbReference>
<dbReference type="InterPro" id="IPR029058">
    <property type="entry name" value="AB_hydrolase_fold"/>
</dbReference>
<feature type="domain" description="Carrier" evidence="8">
    <location>
        <begin position="2842"/>
        <end position="2918"/>
    </location>
</feature>
<evidence type="ECO:0000256" key="2">
    <source>
        <dbReference type="ARBA" id="ARBA00022553"/>
    </source>
</evidence>
<dbReference type="GO" id="GO:0043041">
    <property type="term" value="P:amino acid activation for nonribosomal peptide biosynthetic process"/>
    <property type="evidence" value="ECO:0007669"/>
    <property type="project" value="TreeGrafter"/>
</dbReference>
<keyword evidence="2" id="KW-0597">Phosphoprotein</keyword>
<dbReference type="Pfam" id="PF00668">
    <property type="entry name" value="Condensation"/>
    <property type="match status" value="6"/>
</dbReference>
<keyword evidence="1" id="KW-0596">Phosphopantetheine</keyword>
<dbReference type="PROSITE" id="PS00012">
    <property type="entry name" value="PHOSPHOPANTETHEINE"/>
    <property type="match status" value="1"/>
</dbReference>
<dbReference type="Pfam" id="PF00550">
    <property type="entry name" value="PP-binding"/>
    <property type="match status" value="6"/>
</dbReference>
<dbReference type="SUPFAM" id="SSF53474">
    <property type="entry name" value="alpha/beta-Hydrolases"/>
    <property type="match status" value="1"/>
</dbReference>
<dbReference type="GO" id="GO:0031177">
    <property type="term" value="F:phosphopantetheine binding"/>
    <property type="evidence" value="ECO:0007669"/>
    <property type="project" value="InterPro"/>
</dbReference>
<sequence>MYSTITDNNAALASGLCINSLFTVVAAQHGNNLAINFENVDRLTYRQVSKYVDLLADELKYHVSHGQLVAVLLPRSPAQVIAILAILKLGAIYVPINPELPKARIGSLISSVPIDTAICLAETEHQLPHKVLPLTLSGKYGHESKLKFPSSHRDTKNQLRITTDDLATILFTSGSTGQPKAVKLTHKNLIPQAKFLARELGLDSSRSVFQFSSCSFDVHLLDILSALLSGAQLHQASQSAILSDLEGQIMSFNSDTIQLTPSVISTLQPHNVPSIRCMVTCGEACTEEIVNTWGNRIVLLNIYGPCEAPTTSMKRLRPGNSPSCVGKPPSYANIAVVNERGQSLPPGHVGEVLAYGETVSQGYFNGEVQEKFTRTVQSTTGAARSSGWYATGDFGLIDETGELHLRGRADDQIKISGQRIELGDIHQVIHGIPGCGRCVVLAHTVNQRAGLYAVVSTDPGFGQPGNTIVIADGNGTLRKEIFASCRANLPAYMVPQVIIVKSLPRNVNGKVDVSQIRTFLSSRHTLDEMRLDKSEQLSEYGHQVASIIRKRLQQLVASKDDLLEWGFNSMDAVWVIKELHEKTGHRVSITELLSHPTIESIANQIESVSVVRTSHASEPTPMPRDWYVASPGQHSLFRATKVFGNKVYTCKIAYEIAGSLDPSRFLDCLTEKYAHHAIFNTSFVEDETGFKEGNLIARVKPDTYNRPRVSFFPFEQSRRAHSSATSTGVSLLEAVYDWEMSQETDLDIEEGPVASAALYQTDKDPNEWLVILTFHHMVIDEYSSNTFWSELIDLYQAKTPTAMITPTKRIDYSQYATIYRAMLESRGTSDGDWWRDVFRGYRPQPLFQDAIGNHSERLSGYDVAADIYWKILPQREATRLTARRGNAANTFGAWLSLAQLFLSRVTGKTEYLLGVPTSTRSVDPRFVSVMGYCMTLAVLPVSLDSDQDSLVFEAATLEKYRQCVAHDQRVEDILSWLAEENQTENTANVDALFVYHDPLDSSLDLGNSGLHYKKLADATGGSHYHLILHLDNSGPSIRVGFEYRTESFSTNFIEALAQAFTELVVELSCCDEQRSVGEIVSTAPSQALQFAVEASTRQAGPVLQELRRRGENLNILNHIYMTASVNQSAIAIATAERNVTYRQLLEWVSGVASKLRREGVKTGDVVVLFMDKSVEYLVSVLALIRVGACFVPLDITNTPAVNNSKLAVLTPTLILTRQYVNGAVYEDENYYRKLDASSIRRIAISTPPQADQPHHNVHEAKTSTTELSADAYIAFTSGSTAEPKCFRISHRALVSSICGQVEALNISTGHRVAMLTSLAFDVSLMEIFCTFVAGSTLVVAPHDQFITSLADTLRNMAVTHAIATPTMLAAIDSPSEVPSLESIILGGEPIPSVLYERWWGTVDIRISYGPAETTIATHDFIVTTKPTTNSCNIGRPSPSVRAFVLDAQHNPVLPGIPGRLFIGAAEDGKYDQLTSGYISPLSANKRLVDHPKLGRLYDTGDIVRYDLQGTFTLIGRTDDQVKISGVRFNIGDVEKTIDVFVGARRRCAVVISETQPGNKALTCFIEFSDTDDSITMPSERHVAITSIILLLNNARCEELAALRDRVSEALPAAMIPKYWIPVKELPVSRTGKIDRRRLNEELASAHHHGTNIEAYSSLVAQISHLHEARVDEEVIKSSQSLQYPASGSVPSYRETLNDELMQSLVIAWTEILPIDETQVDIHRSFFKTGGDSVSAIRFCARARKLGIRGCTVAKMRSNPSLSQLHDVLAYDNSSLLSNMPSSDDEPTDEASGLTPPSSMPSTPTSSGSSFVKLPGATDFTALSISGHSVSTTDVDDEEFTGIFRHVESFMNTSELSQEIAAAGINESEVDVVYPPTAMQSSMVQQSLLDSNSGVYHSQLILHLEGSVQEMKLRKAWSAVCNANPSLRTIFVLLERGHVPGVAYLAVELKQNVRTPLFESHRLPLPSPEMFEDLLDHDRKVGIGATTNVHKMTLVERGPCEYTLIFTCHHAVFDGWSTTTLLKQLGEAYSGTLPLKTSRSNAEYFTQQLTRDKGASEDLWRQYLAGVQLPQLPQREHVMEKPSHKRIEAALQTAILSSEFQARAEAFGVTPFTIVQLAFALALEGSWIDHGSSTRVGFWTVTSGRSQMVDDINAIGNFLNTIPCVVALSSTTSVHKSLQATYRMFTKMSEHDCVSTTDILRCFEKPECDIDALLVFENHPDASEPQLHFGSNIRLNSVDGREVSSLPFVVVVEPGQTEVKIIAKFDEARHHSGSVRRVLDRFSTILSNIVSHSTLDECSLSSISCDYLHSEKQLVLQQAVNLSQQSGPQETLVSLFRQCVAKHGQRKALATHSSWLTFAELDNLTDRLAIYLSRQDNSNSKIVPIVLEKSPWMVIAMLAVLKSGRAYCPLEFDAPSHRISFAIKRLGAGLIITNENGFPKLASLSAWGHPQILVIDNIQTLLANAETRTSRDAVSLLPTLHPDMACYVMFTSGSTSSPKACTLTHGAVASAVQAVQPQYNFEPSSRILLFANYVFDASAIDIWGSLSSGSCLFLLHDDELKSDLIGHIDRLRINWIHLTPTVLRTISPDQVPSLKTIILGGEMMVPDLLNIWAKQVEIVAAYGPTEAAIQVLTFRPSRYPIDEITYTALPGNLVVVVNERREICHINEPGEIVIAGKQLFVGYEGNSLATQASLTTIHGFGDFKFYKTGDRAYYSHIGEDEKPHIRILGRVDHQMKVSGMRIAPEEIEEVLSADPDVVCSAVVASYGRSIDALVVGRDNNLNVKRLMTLCRERLPERLRPVIHQVKEIPLLASRKVDRKRLSTLLDNVIASKPGGRSSSLVSQHESAKISAVTAIIENVLGTKVLDVNAPLANLGLDSLGFMRLKHSLCTKFHLPDLTYRQLRNIATAAGIADLVGMDQSSAVSSDHDVVSVATDVENVSPTRALDEKPTKTPIRRTGRYLALPSQLAMWVAQERLQDTTYNVQRVWRFEDVTADALLSGLLDVVHRLEMFRTTFEFDLSVGKLHQVVHDETLVAVQISQISHIDMDDLRARFIPHNCATIDLRNGPLAIFHLIADGRTVVLHSTIHHIIVDEFTSIQLFNLIRCASRGSSDPCAFEGTSSIALHAAQTADRHDENHLNEWKQRMSGAIGIDTESHYEGSYDQLSRLGSEDSLEDFTRQIREGVDFALESDMAINKVASACGLDTANFMIQFIMHDAQSYDDMSSDMTDMTLDLITSEKPMFDLMWHVFAHKDCLDVLVEFNEQKYAKDDVKVLVQAWEKVIDKSNCQGGQSISSILSTIIPEVSLFKKTDSNTKLAKQACELQVPPPSDLTSNHEHRATSTPINISGGLNQRAIELQSLVTDSLCRALGVTVVDLDQNLREIGLDSFAAMSFIASILRVEPELEISLRDITACPSVRLLVDTLVQKDGPQSKYDEARARFESLIRESLCKSLGIASIDDQSSLRELGLDSFSCMAFMADMIRHEPDISVSMRDVMGCPTMESLVEHFADRALSETCDNKSDDGSYVALGKDMLQRPQHGLASSMQKRFYLLQEQLGDSTYSLPSAYRVHGVHLSRVIAALQDIVTEHDIFRTHFDFTDESELVQIVDESERLEFTIHDLSNHSDVTAAEEVTRISHEECMREFNLAEGHLVRCTAIILPNGEQYIIINFHHCVADERTITGVWEELCSAVTDKSCSKETANVDAGSYIDFSTRHHEMLKSNKLAEAQTFFQNLLVGPENSHGLFLRPGPETESYPDAITINRGTIFDYDPVQWAYKSGSTPFAAYLFTFQLLLSFKSGTEGSSVLIPATCRGPREQNLYGCFINTLPVRFTKLAGTCSMTETLREFQDCLAKILEYSDIPFERLLESIGWGANNFDTIFTYHNVPAGAREKARTIEPCKGILPEVLPGISAKFPLAFTITREMTKDGKSKLDMSVEFNPDRISEVEVLEICKEYECLLRHIQKLGPHASLNDIEVATNGTTSESESHKDTSVTQRDSLSEVQPVSKVPSWFHGMPNPIVETTPFADVQILDQAKARPSATAMIFENEISITYKEMVDMISGLASYLSTRIGPQNMLNQAICIVGDASIERIITILAIMTAGGAYVPIELNNPIDWNLTIIADCEPAAVVFIPEKEPLRVEQSSQLRAQLKAKGILCVDINTPLPMTSEPFKLTTKRLPEHLAYVLYTSGSTGKPKGVAIQNHALRNATVSLRPLYRLAPNKRLLQLAPWTFDVSVIDIFGTLTVGATLCIGRKSWMLDDLQDTMAMLRITHIATTPTIAGALDANALPDVECLDIGGEPMTELCRDVWASKATLFNIYGPTEATVDVLGRQCFPDTDISNIGRPLENVFVYVLDDKLKQVGIGEVGQLAIGGYQLARGYLKPPAGAAAFVDTKDYGRIYLTGDCARFEPDGSIVCLGRMDTMVNLRGLRVELGAIESAVNNVLDQGKSVVIMIKRPSGDCLVAIFTDASLQTKDSLKPLSLAGLRPLIQKLQVSVKDKLPAYFMPSLWVPVNDIPMNNNGKLDRKMIKSLIGELSEEALDGYLPQSATDEKLGKIDDLSRELPSSLPFQQSRVNESGLLRDNTIGVQTQDIVMQAPGKSEQDTCDQTGMAVRAAFHTVLGTKSLENNSNFFSMGGDSISVIKLRSAFTKAGLKCKVKDIYQNPTIGALTLFFGGTISHESPNGIVATGRSASSSTVAQVPTERPLITIPAPTTETRIQSAFKEILGDQQFPMDASFFSMGGDSISVIRLRSVLTKAGFKLKVKDIYQNPTITALADFLDPSRSTRNSTDNGSMLQSSVQSLPKTESQMVSNLVPPTPIIDWFFASQRANENWFNQGHIIKLNKKHTYEDFQRAWSNIVEAHPMLRLVVSKSATHEHGKFIGIPNESTNHTYFLGKRLSSMEELPEELSKLQSCLNLSSGRICAVGGFHIGDELYCAIFAHHLAVDVVSWQVIWSDLEDLLQGDSIEPEFSSFPEWAEYLSNKRQIAAQIPARIHAREYSSFLTTEQMKRLSENTEASGSFMNVKVDVSTLDLRREDTEPVDMMLAGLVLALSTWQRLRRPTNQVELHFESHGRDLELEELDLTRTVGWFTRIIPIAFNVPLQGSVNDFTTMVQQTRKHAMSNVNLASAIETAPVDGMVTFNYLGQRARTSPYTSFENVEMDLGMYQSPTNQRFSILDIECSLTHEGQLDIGVFYSTAIHTANEIRQLLDSWSYCIRSVADESQADIAGMRRIAVGRGTSGPPTESLGTPIDHSTYSIPECMQGQKDAIEESIVAWKLNIQDIEKMAPATDGQAAMLLASLGSRSYMHSYNYEASDTNTDIQRLQHAWDVVLGRHSIFRTIFMPLSPQATYNEKSHHSDIQLVQVILKATALPTPLVQTGKKLKPMQPGFAKQLCRLHIHKSPTTQKVICTWTCHHALIDGFSMRLVLDEVRSVYNGRALAPQITQFSDIVVSRYEKARQDLTSNDFWQSQMRDIEPSILVNPLRADQGPPEMQKAIHETLIDRHQQFCFPVSSKHFKDAAHYNHTTIPILFHAAWALTLSTYLSTRDVVLGSVVSGRRGEDIERIQNVVGPCLNTVPLRVCVDWNQNMCQFIEHVTDIFLDMAEHEDLLSLKQIQGLSGKKTLFNSTLITNTPLKSENIAQSGLHLTLKDMDEVTDVPVLLNMSCEDSTIVVDARVHGEDIDEEQLCRMMGTLGIVLQHVADARHDTTRPLHSMDLLETNHHRVIDDLVSGPRFPIEYDGLTCSQLLQSRVSRSPDQSAVELYRKKGQKPVVMTYKALSTIVELGAKRLRAGANLEPKSRVAIFLDKSTELICAIHAIHRADCAYVALDIDNPQARTKLLLEQISPSAIICSKGTLKLLPQTFLGNDKCPFIVAEQLFSPATQSSNDSYYLPPSTATSDDVAAILFTSGTTGTPKAVIMPHRQVVGYGIMMAEAIGYSSDDRVFNFARLVFDVSQSDIFGAIYSGATLVLAPQTETVSRLPALLRESGTTSLNTTPSIASLLYPDNLPHIRSLCLAGEMATKAVYERWTPFVRVINAYGPTEAVVISWKHATASSDPRCIGRPSIGIQIHILDDHMRRVPIGSIGTIWCSGRQLSDGYYGRPEETTKAFRENPYGPGLIYNTGDLGAYDSNGEIVYHARKDRQIKVNGRRLELSEIERTLTTRNHSVVVLLLDSNLVAFCCKLESLNDGLNDNMAQALASMEAQAHQMLPSFMIPKCFVPVSAIPLTGNSKVDQLKLHEIYKQWKTQRSVPVHDATALTLRPTVQAPEKSTYEQQVPSQQHGRPQDIDWSLREDDWSDYLLPYFNPKAPLGTQPRRQIFAFFAITGTSKQHSILAPYLPSFNLIGVENIFFHQPDYYSSLQAMAVEHSALIRRQQPTGPYLLAGFSFAGQLAYEVANELRQLGENDIRVVLIDSAARERAPTRPGGVTDAECEKFFKVPTTLEATAAGPEVVEYRQGLLNQIRHNITLHNEYVPRPFDGNALIIPRLPNQGEAWDDDETNGYAEFVPQARLQVRTVTAADHFAVMEEEQSLRKVGQFIEEFMAGF</sequence>
<feature type="domain" description="Carrier" evidence="8">
    <location>
        <begin position="4602"/>
        <end position="4676"/>
    </location>
</feature>
<dbReference type="GO" id="GO:0005737">
    <property type="term" value="C:cytoplasm"/>
    <property type="evidence" value="ECO:0007669"/>
    <property type="project" value="TreeGrafter"/>
</dbReference>
<dbReference type="InterPro" id="IPR006162">
    <property type="entry name" value="Ppantetheine_attach_site"/>
</dbReference>
<dbReference type="Pfam" id="PF00501">
    <property type="entry name" value="AMP-binding"/>
    <property type="match status" value="5"/>
</dbReference>
<dbReference type="InterPro" id="IPR001242">
    <property type="entry name" value="Condensation_dom"/>
</dbReference>
<proteinExistence type="predicted"/>
<dbReference type="PROSITE" id="PS50075">
    <property type="entry name" value="CARRIER"/>
    <property type="match status" value="6"/>
</dbReference>
<dbReference type="InterPro" id="IPR009081">
    <property type="entry name" value="PP-bd_ACP"/>
</dbReference>
<dbReference type="Gene3D" id="1.10.1200.10">
    <property type="entry name" value="ACP-like"/>
    <property type="match status" value="7"/>
</dbReference>
<feature type="region of interest" description="Disordered" evidence="6">
    <location>
        <begin position="3978"/>
        <end position="4000"/>
    </location>
</feature>
<evidence type="ECO:0000256" key="3">
    <source>
        <dbReference type="ARBA" id="ARBA00022598"/>
    </source>
</evidence>
<dbReference type="InterPro" id="IPR036736">
    <property type="entry name" value="ACP-like_sf"/>
</dbReference>
<evidence type="ECO:0000256" key="5">
    <source>
        <dbReference type="PROSITE-ProRule" id="PRU00089"/>
    </source>
</evidence>
<dbReference type="FunFam" id="3.30.300.30:FF:000015">
    <property type="entry name" value="Nonribosomal peptide synthase SidD"/>
    <property type="match status" value="3"/>
</dbReference>
<dbReference type="InterPro" id="IPR045851">
    <property type="entry name" value="AMP-bd_C_sf"/>
</dbReference>
<accession>A0A9P4XBV9</accession>
<dbReference type="Gene3D" id="3.30.559.10">
    <property type="entry name" value="Chloramphenicol acetyltransferase-like domain"/>
    <property type="match status" value="6"/>
</dbReference>
<name>A0A9P4XBV9_9HYPO</name>
<feature type="domain" description="Carrier" evidence="8">
    <location>
        <begin position="3435"/>
        <end position="3511"/>
    </location>
</feature>
<dbReference type="SUPFAM" id="SSF47336">
    <property type="entry name" value="ACP-like"/>
    <property type="match status" value="7"/>
</dbReference>
<evidence type="ECO:0000313" key="10">
    <source>
        <dbReference type="Proteomes" id="UP000801864"/>
    </source>
</evidence>
<keyword evidence="5" id="KW-0539">Nucleus</keyword>
<dbReference type="GO" id="GO:0043565">
    <property type="term" value="F:sequence-specific DNA binding"/>
    <property type="evidence" value="ECO:0007669"/>
    <property type="project" value="InterPro"/>
</dbReference>
<feature type="region of interest" description="Disordered" evidence="6">
    <location>
        <begin position="6263"/>
        <end position="6286"/>
    </location>
</feature>
<feature type="domain" description="Carrier" evidence="8">
    <location>
        <begin position="4708"/>
        <end position="4782"/>
    </location>
</feature>
<feature type="compositionally biased region" description="Polar residues" evidence="6">
    <location>
        <begin position="3991"/>
        <end position="4000"/>
    </location>
</feature>
<dbReference type="PANTHER" id="PTHR45527:SF1">
    <property type="entry name" value="FATTY ACID SYNTHASE"/>
    <property type="match status" value="1"/>
</dbReference>
<evidence type="ECO:0000313" key="9">
    <source>
        <dbReference type="EMBL" id="KAF3069894.1"/>
    </source>
</evidence>
<dbReference type="InterPro" id="IPR042099">
    <property type="entry name" value="ANL_N_sf"/>
</dbReference>
<keyword evidence="4 5" id="KW-0238">DNA-binding</keyword>
<dbReference type="InterPro" id="IPR020845">
    <property type="entry name" value="AMP-binding_CS"/>
</dbReference>
<gene>
    <name evidence="9" type="ORF">CFAM422_006620</name>
</gene>